<dbReference type="InterPro" id="IPR004358">
    <property type="entry name" value="Sig_transdc_His_kin-like_C"/>
</dbReference>
<dbReference type="SMART" id="SM00387">
    <property type="entry name" value="HATPase_c"/>
    <property type="match status" value="1"/>
</dbReference>
<dbReference type="Pfam" id="PF13426">
    <property type="entry name" value="PAS_9"/>
    <property type="match status" value="1"/>
</dbReference>
<dbReference type="InterPro" id="IPR035965">
    <property type="entry name" value="PAS-like_dom_sf"/>
</dbReference>
<sequence length="468" mass="53337">MKNKKNPAIDQEVITQTQYRLVEALSTEARKAEMRVDHLREVVFETDAQGKLTFLNKAWLGMLGYDREKSLGCSVLEFVAVQDCDHYTQQLNRFKSNGNVCPRFEVRFKHQNGQFVWVELSIVSLENGGILGLMYDITEHRQDKKDLQDSKENLEIKVKERTLRLELANDDLCNKEKTLTSMLKQLQDTHEELKQAQMQLIQSEKLASIGQLAAGIAHEINNPVGFISNNLELIRGYSISYEKLLNLVEILKGVVKEKDISKANECVKQIIHLEEELNLKFIKESFKELLADSMEGVERVKKIVIDLRTFAHCDEEKIEEVQIDEIIDGVINIIWNEIKYNADLNKEYGKVPRIKGNPQKLGQVFMNLLLNASQAIKERGEIIVKTYCEGQYVCIDIKDTGSGISKENFGKVFDAFYTTKPVGKGKGLGLSVSYEIITKHDGKIIFDSEEGKGTTFTVKLPINREKIS</sequence>
<dbReference type="InterPro" id="IPR005467">
    <property type="entry name" value="His_kinase_dom"/>
</dbReference>
<gene>
    <name evidence="6" type="ORF">MNBD_UNCLBAC01-1227</name>
</gene>
<dbReference type="InterPro" id="IPR036890">
    <property type="entry name" value="HATPase_C_sf"/>
</dbReference>
<reference evidence="6" key="1">
    <citation type="submission" date="2018-06" db="EMBL/GenBank/DDBJ databases">
        <authorList>
            <person name="Zhirakovskaya E."/>
        </authorList>
    </citation>
    <scope>NUCLEOTIDE SEQUENCE</scope>
</reference>
<evidence type="ECO:0000259" key="3">
    <source>
        <dbReference type="PROSITE" id="PS50109"/>
    </source>
</evidence>
<dbReference type="GO" id="GO:0000155">
    <property type="term" value="F:phosphorelay sensor kinase activity"/>
    <property type="evidence" value="ECO:0007669"/>
    <property type="project" value="InterPro"/>
</dbReference>
<keyword evidence="6" id="KW-0808">Transferase</keyword>
<proteinExistence type="predicted"/>
<dbReference type="NCBIfam" id="TIGR00229">
    <property type="entry name" value="sensory_box"/>
    <property type="match status" value="1"/>
</dbReference>
<dbReference type="CDD" id="cd00130">
    <property type="entry name" value="PAS"/>
    <property type="match status" value="1"/>
</dbReference>
<accession>A0A3B1DIX4</accession>
<evidence type="ECO:0000256" key="2">
    <source>
        <dbReference type="SAM" id="Coils"/>
    </source>
</evidence>
<evidence type="ECO:0000259" key="4">
    <source>
        <dbReference type="PROSITE" id="PS50112"/>
    </source>
</evidence>
<feature type="domain" description="PAS" evidence="4">
    <location>
        <begin position="28"/>
        <end position="98"/>
    </location>
</feature>
<dbReference type="Gene3D" id="3.30.565.10">
    <property type="entry name" value="Histidine kinase-like ATPase, C-terminal domain"/>
    <property type="match status" value="1"/>
</dbReference>
<name>A0A3B1DIX4_9ZZZZ</name>
<dbReference type="EMBL" id="UOGJ01000015">
    <property type="protein sequence ID" value="VAX34900.1"/>
    <property type="molecule type" value="Genomic_DNA"/>
</dbReference>
<feature type="coiled-coil region" evidence="2">
    <location>
        <begin position="137"/>
        <end position="206"/>
    </location>
</feature>
<dbReference type="InterPro" id="IPR000014">
    <property type="entry name" value="PAS"/>
</dbReference>
<dbReference type="SMART" id="SM00091">
    <property type="entry name" value="PAS"/>
    <property type="match status" value="1"/>
</dbReference>
<dbReference type="InterPro" id="IPR036097">
    <property type="entry name" value="HisK_dim/P_sf"/>
</dbReference>
<dbReference type="SUPFAM" id="SSF55785">
    <property type="entry name" value="PYP-like sensor domain (PAS domain)"/>
    <property type="match status" value="1"/>
</dbReference>
<dbReference type="PANTHER" id="PTHR43065">
    <property type="entry name" value="SENSOR HISTIDINE KINASE"/>
    <property type="match status" value="1"/>
</dbReference>
<evidence type="ECO:0000259" key="5">
    <source>
        <dbReference type="PROSITE" id="PS50113"/>
    </source>
</evidence>
<organism evidence="6">
    <name type="scientific">hydrothermal vent metagenome</name>
    <dbReference type="NCBI Taxonomy" id="652676"/>
    <lineage>
        <taxon>unclassified sequences</taxon>
        <taxon>metagenomes</taxon>
        <taxon>ecological metagenomes</taxon>
    </lineage>
</organism>
<dbReference type="Gene3D" id="3.30.450.20">
    <property type="entry name" value="PAS domain"/>
    <property type="match status" value="1"/>
</dbReference>
<dbReference type="PROSITE" id="PS50112">
    <property type="entry name" value="PAS"/>
    <property type="match status" value="1"/>
</dbReference>
<dbReference type="Gene3D" id="1.10.287.130">
    <property type="match status" value="1"/>
</dbReference>
<evidence type="ECO:0000313" key="6">
    <source>
        <dbReference type="EMBL" id="VAX34900.1"/>
    </source>
</evidence>
<dbReference type="PRINTS" id="PR00344">
    <property type="entry name" value="BCTRLSENSOR"/>
</dbReference>
<feature type="domain" description="PAC" evidence="5">
    <location>
        <begin position="102"/>
        <end position="149"/>
    </location>
</feature>
<keyword evidence="6" id="KW-0418">Kinase</keyword>
<dbReference type="PANTHER" id="PTHR43065:SF50">
    <property type="entry name" value="HISTIDINE KINASE"/>
    <property type="match status" value="1"/>
</dbReference>
<dbReference type="PROSITE" id="PS50113">
    <property type="entry name" value="PAC"/>
    <property type="match status" value="1"/>
</dbReference>
<evidence type="ECO:0000256" key="1">
    <source>
        <dbReference type="ARBA" id="ARBA00022553"/>
    </source>
</evidence>
<dbReference type="SUPFAM" id="SSF47384">
    <property type="entry name" value="Homodimeric domain of signal transducing histidine kinase"/>
    <property type="match status" value="1"/>
</dbReference>
<feature type="domain" description="Histidine kinase" evidence="3">
    <location>
        <begin position="215"/>
        <end position="464"/>
    </location>
</feature>
<dbReference type="PROSITE" id="PS50109">
    <property type="entry name" value="HIS_KIN"/>
    <property type="match status" value="1"/>
</dbReference>
<dbReference type="Pfam" id="PF02518">
    <property type="entry name" value="HATPase_c"/>
    <property type="match status" value="1"/>
</dbReference>
<dbReference type="SUPFAM" id="SSF55874">
    <property type="entry name" value="ATPase domain of HSP90 chaperone/DNA topoisomerase II/histidine kinase"/>
    <property type="match status" value="1"/>
</dbReference>
<dbReference type="InterPro" id="IPR000700">
    <property type="entry name" value="PAS-assoc_C"/>
</dbReference>
<dbReference type="CDD" id="cd00082">
    <property type="entry name" value="HisKA"/>
    <property type="match status" value="1"/>
</dbReference>
<dbReference type="InterPro" id="IPR003594">
    <property type="entry name" value="HATPase_dom"/>
</dbReference>
<dbReference type="InterPro" id="IPR001610">
    <property type="entry name" value="PAC"/>
</dbReference>
<keyword evidence="2" id="KW-0175">Coiled coil</keyword>
<dbReference type="InterPro" id="IPR003661">
    <property type="entry name" value="HisK_dim/P_dom"/>
</dbReference>
<keyword evidence="1" id="KW-0597">Phosphoprotein</keyword>
<protein>
    <submittedName>
        <fullName evidence="6">Circadian input kinase A</fullName>
    </submittedName>
</protein>
<dbReference type="AlphaFoldDB" id="A0A3B1DIX4"/>
<dbReference type="SMART" id="SM00086">
    <property type="entry name" value="PAC"/>
    <property type="match status" value="1"/>
</dbReference>